<organism evidence="2">
    <name type="scientific">freshwater metagenome</name>
    <dbReference type="NCBI Taxonomy" id="449393"/>
    <lineage>
        <taxon>unclassified sequences</taxon>
        <taxon>metagenomes</taxon>
        <taxon>ecological metagenomes</taxon>
    </lineage>
</organism>
<protein>
    <submittedName>
        <fullName evidence="2">Unannotated protein</fullName>
    </submittedName>
</protein>
<reference evidence="2" key="1">
    <citation type="submission" date="2020-05" db="EMBL/GenBank/DDBJ databases">
        <authorList>
            <person name="Chiriac C."/>
            <person name="Salcher M."/>
            <person name="Ghai R."/>
            <person name="Kavagutti S V."/>
        </authorList>
    </citation>
    <scope>NUCLEOTIDE SEQUENCE</scope>
</reference>
<feature type="transmembrane region" description="Helical" evidence="1">
    <location>
        <begin position="21"/>
        <end position="43"/>
    </location>
</feature>
<gene>
    <name evidence="2" type="ORF">UFOPK2958_00179</name>
</gene>
<keyword evidence="1" id="KW-0472">Membrane</keyword>
<sequence length="420" mass="44536">MASRKRKKRNARLGTTAVPELRLARSTVLGAGLVITAILVVVATGGRGFSFASATTITTIFPPTTAPTTTVPLHQTTPGGTPAASRRLTLWKTIGGPISPKSVVATNTGLVMAQNMMYRHTMTVYNSQGALVKTIPDSVRLSDFGRPGHPGYSRGAPVEAAVTPDGKHMWVSNYSMYGAGFGPEGDDNCSPGSARGAGVSNSYAYRIDLKTYKIDAVVEAGMVPKYLAVSPDGKTLVITNWCSWDADIVDLTLNRVVARVPVGAYPRGIAISPDSKMAYVAIMGSSVLAQLNLTTHKVVGQINVGPNVRHVVIDPTDGRFLYVSLNASGVVEKINRLTGRVMSRVHTGAGCRTVAISGDGTAIFVVNYDSNTMTMLRTSDMKVLQAVATGTHPVGVTYDGKTGRVWVAVYTGELMIFNTK</sequence>
<dbReference type="InterPro" id="IPR015943">
    <property type="entry name" value="WD40/YVTN_repeat-like_dom_sf"/>
</dbReference>
<dbReference type="SUPFAM" id="SSF51004">
    <property type="entry name" value="C-terminal (heme d1) domain of cytochrome cd1-nitrite reductase"/>
    <property type="match status" value="1"/>
</dbReference>
<accession>A0A6J6VXB9</accession>
<dbReference type="InterPro" id="IPR051200">
    <property type="entry name" value="Host-pathogen_enzymatic-act"/>
</dbReference>
<dbReference type="Gene3D" id="2.130.10.10">
    <property type="entry name" value="YVTN repeat-like/Quinoprotein amine dehydrogenase"/>
    <property type="match status" value="1"/>
</dbReference>
<dbReference type="AlphaFoldDB" id="A0A6J6VXB9"/>
<dbReference type="PANTHER" id="PTHR47197">
    <property type="entry name" value="PROTEIN NIRF"/>
    <property type="match status" value="1"/>
</dbReference>
<name>A0A6J6VXB9_9ZZZZ</name>
<proteinExistence type="predicted"/>
<evidence type="ECO:0000313" key="2">
    <source>
        <dbReference type="EMBL" id="CAB4775685.1"/>
    </source>
</evidence>
<evidence type="ECO:0000256" key="1">
    <source>
        <dbReference type="SAM" id="Phobius"/>
    </source>
</evidence>
<dbReference type="EMBL" id="CAFAAB010000010">
    <property type="protein sequence ID" value="CAB4775685.1"/>
    <property type="molecule type" value="Genomic_DNA"/>
</dbReference>
<dbReference type="InterPro" id="IPR011048">
    <property type="entry name" value="Haem_d1_sf"/>
</dbReference>
<keyword evidence="1" id="KW-0812">Transmembrane</keyword>
<dbReference type="PANTHER" id="PTHR47197:SF3">
    <property type="entry name" value="DIHYDRO-HEME D1 DEHYDROGENASE"/>
    <property type="match status" value="1"/>
</dbReference>
<dbReference type="Pfam" id="PF02239">
    <property type="entry name" value="Cytochrom_D1"/>
    <property type="match status" value="1"/>
</dbReference>
<keyword evidence="1" id="KW-1133">Transmembrane helix</keyword>